<evidence type="ECO:0000256" key="3">
    <source>
        <dbReference type="ARBA" id="ARBA00022679"/>
    </source>
</evidence>
<evidence type="ECO:0000256" key="9">
    <source>
        <dbReference type="ARBA" id="ARBA00049605"/>
    </source>
</evidence>
<keyword evidence="7" id="KW-1179">Viral genome integration</keyword>
<evidence type="ECO:0000256" key="5">
    <source>
        <dbReference type="ARBA" id="ARBA00023125"/>
    </source>
</evidence>
<accession>Q5YAA6</accession>
<dbReference type="CDD" id="cd01189">
    <property type="entry name" value="INT_ICEBs1_C_like"/>
    <property type="match status" value="1"/>
</dbReference>
<evidence type="ECO:0000256" key="4">
    <source>
        <dbReference type="ARBA" id="ARBA00022908"/>
    </source>
</evidence>
<dbReference type="OrthoDB" id="3956at10239"/>
<feature type="domain" description="Tyr recombinase" evidence="11">
    <location>
        <begin position="166"/>
        <end position="362"/>
    </location>
</feature>
<dbReference type="GO" id="GO:0046718">
    <property type="term" value="P:symbiont entry into host cell"/>
    <property type="evidence" value="ECO:0007669"/>
    <property type="project" value="UniProtKB-KW"/>
</dbReference>
<keyword evidence="6" id="KW-0233">DNA recombination</keyword>
<dbReference type="InterPro" id="IPR010998">
    <property type="entry name" value="Integrase_recombinase_N"/>
</dbReference>
<dbReference type="GeneID" id="3197294"/>
<dbReference type="GO" id="GO:0003677">
    <property type="term" value="F:DNA binding"/>
    <property type="evidence" value="ECO:0007669"/>
    <property type="project" value="UniProtKB-UniRule"/>
</dbReference>
<organism evidence="13 14">
    <name type="scientific">Bacillus phage BCASJ1c</name>
    <dbReference type="NCBI Taxonomy" id="294382"/>
    <lineage>
        <taxon>Viruses</taxon>
        <taxon>Duplodnaviria</taxon>
        <taxon>Heunggongvirae</taxon>
        <taxon>Uroviricota</taxon>
        <taxon>Caudoviricetes</taxon>
        <taxon>Jarrellvirus</taxon>
        <taxon>Jarrellvirus BCAJ1</taxon>
    </lineage>
</organism>
<dbReference type="InterPro" id="IPR011010">
    <property type="entry name" value="DNA_brk_join_enz"/>
</dbReference>
<dbReference type="InterPro" id="IPR013762">
    <property type="entry name" value="Integrase-like_cat_sf"/>
</dbReference>
<evidence type="ECO:0000259" key="12">
    <source>
        <dbReference type="PROSITE" id="PS51900"/>
    </source>
</evidence>
<dbReference type="GO" id="GO:0075713">
    <property type="term" value="P:establishment of integrated proviral latency"/>
    <property type="evidence" value="ECO:0007669"/>
    <property type="project" value="UniProtKB-KW"/>
</dbReference>
<dbReference type="PANTHER" id="PTHR30629">
    <property type="entry name" value="PROPHAGE INTEGRASE"/>
    <property type="match status" value="1"/>
</dbReference>
<feature type="domain" description="Core-binding (CB)" evidence="12">
    <location>
        <begin position="59"/>
        <end position="139"/>
    </location>
</feature>
<dbReference type="RefSeq" id="YP_164382.1">
    <property type="nucleotide sequence ID" value="NC_006557.1"/>
</dbReference>
<dbReference type="Proteomes" id="UP000001585">
    <property type="component" value="Segment"/>
</dbReference>
<dbReference type="GO" id="GO:0044826">
    <property type="term" value="P:viral genome integration into host DNA"/>
    <property type="evidence" value="ECO:0007669"/>
    <property type="project" value="UniProtKB-KW"/>
</dbReference>
<sequence>MASYQKRGKTWQYTVSRTVDGKSQPIRKGGFKTKKEAQAAAAEVEAELRKGVTPHLKLEPFDEYFESWMKLYKSDVTNNTKERYKNTLETIKNYFGSKPIQQINKRTYQAFLNEYARTHARATTKKLNTHIRACVKDAIDEGVIRVDFTRKASISGDNKAKKDDEKHLHYRDSQKLLQAVYERLDKSLTHYIILLALTSGMRFAEIVGLKREDFDFKQNTISINKTWGYTKKMHEGFGPTKNEQSVRKIKMDVQTMKAFNNLFDMLPENIHQLVFYSPSSKYKVISNGNANKLLKSLLGELKIEPISMHGLRHTHASVLLYKGVSIYYVSERLGHADIETTMNEYAHIVKELRTQDEEKTAAVFKNMVV</sequence>
<evidence type="ECO:0000256" key="2">
    <source>
        <dbReference type="ARBA" id="ARBA00016082"/>
    </source>
</evidence>
<dbReference type="Gene3D" id="1.10.443.10">
    <property type="entry name" value="Intergrase catalytic core"/>
    <property type="match status" value="1"/>
</dbReference>
<name>Q5YAA6_9CAUD</name>
<evidence type="ECO:0000256" key="1">
    <source>
        <dbReference type="ARBA" id="ARBA00008857"/>
    </source>
</evidence>
<dbReference type="GO" id="GO:0015074">
    <property type="term" value="P:DNA integration"/>
    <property type="evidence" value="ECO:0007669"/>
    <property type="project" value="UniProtKB-KW"/>
</dbReference>
<protein>
    <recommendedName>
        <fullName evidence="2">Integrase</fullName>
    </recommendedName>
</protein>
<dbReference type="PROSITE" id="PS51898">
    <property type="entry name" value="TYR_RECOMBINASE"/>
    <property type="match status" value="1"/>
</dbReference>
<dbReference type="Pfam" id="PF14657">
    <property type="entry name" value="Arm-DNA-bind_4"/>
    <property type="match status" value="1"/>
</dbReference>
<evidence type="ECO:0000256" key="6">
    <source>
        <dbReference type="ARBA" id="ARBA00023172"/>
    </source>
</evidence>
<keyword evidence="8" id="KW-1160">Virus entry into host cell</keyword>
<reference evidence="13 14" key="1">
    <citation type="journal article" date="2004" name="Extremophiles">
        <title>The Genome of BCJA1, a Bacteriophage Active Against the Alkaliphilic Bacterium, Bacillus clarkii.</title>
        <authorList>
            <person name="Kropinski A.M."/>
            <person name="Hayward M."/>
            <person name="Agnew D."/>
            <person name="Jarrell K.F."/>
        </authorList>
    </citation>
    <scope>NUCLEOTIDE SEQUENCE [LARGE SCALE GENOMIC DNA]</scope>
</reference>
<evidence type="ECO:0000256" key="7">
    <source>
        <dbReference type="ARBA" id="ARBA00023195"/>
    </source>
</evidence>
<dbReference type="EMBL" id="AY616446">
    <property type="protein sequence ID" value="AAU85051.1"/>
    <property type="molecule type" value="Genomic_DNA"/>
</dbReference>
<keyword evidence="5 10" id="KW-0238">DNA-binding</keyword>
<dbReference type="InterPro" id="IPR050808">
    <property type="entry name" value="Phage_Integrase"/>
</dbReference>
<dbReference type="InterPro" id="IPR028259">
    <property type="entry name" value="AP2-like_int_N"/>
</dbReference>
<keyword evidence="4" id="KW-0229">DNA integration</keyword>
<evidence type="ECO:0000313" key="14">
    <source>
        <dbReference type="Proteomes" id="UP000001585"/>
    </source>
</evidence>
<evidence type="ECO:0000256" key="10">
    <source>
        <dbReference type="PROSITE-ProRule" id="PRU01248"/>
    </source>
</evidence>
<evidence type="ECO:0000256" key="8">
    <source>
        <dbReference type="ARBA" id="ARBA00023296"/>
    </source>
</evidence>
<dbReference type="Pfam" id="PF14659">
    <property type="entry name" value="Phage_int_SAM_3"/>
    <property type="match status" value="1"/>
</dbReference>
<proteinExistence type="inferred from homology"/>
<dbReference type="Pfam" id="PF00589">
    <property type="entry name" value="Phage_integrase"/>
    <property type="match status" value="1"/>
</dbReference>
<comment type="function">
    <text evidence="9">Integrase is necessary for integration of the phage into the host genome by site-specific recombination. In conjunction with excisionase, integrase is also necessary for excision of the prophage from the host genome.</text>
</comment>
<dbReference type="InterPro" id="IPR002104">
    <property type="entry name" value="Integrase_catalytic"/>
</dbReference>
<keyword evidence="14" id="KW-1185">Reference proteome</keyword>
<dbReference type="PANTHER" id="PTHR30629:SF2">
    <property type="entry name" value="PROPHAGE INTEGRASE INTS-RELATED"/>
    <property type="match status" value="1"/>
</dbReference>
<evidence type="ECO:0000259" key="11">
    <source>
        <dbReference type="PROSITE" id="PS51898"/>
    </source>
</evidence>
<dbReference type="InterPro" id="IPR044068">
    <property type="entry name" value="CB"/>
</dbReference>
<dbReference type="Gene3D" id="1.10.150.130">
    <property type="match status" value="1"/>
</dbReference>
<dbReference type="KEGG" id="vg:3197294"/>
<dbReference type="PROSITE" id="PS51900">
    <property type="entry name" value="CB"/>
    <property type="match status" value="1"/>
</dbReference>
<evidence type="ECO:0000313" key="13">
    <source>
        <dbReference type="EMBL" id="AAU85051.1"/>
    </source>
</evidence>
<dbReference type="SUPFAM" id="SSF56349">
    <property type="entry name" value="DNA breaking-rejoining enzymes"/>
    <property type="match status" value="1"/>
</dbReference>
<dbReference type="GO" id="GO:0016740">
    <property type="term" value="F:transferase activity"/>
    <property type="evidence" value="ECO:0007669"/>
    <property type="project" value="UniProtKB-KW"/>
</dbReference>
<comment type="similarity">
    <text evidence="1">Belongs to the 'phage' integrase family.</text>
</comment>
<keyword evidence="3" id="KW-0808">Transferase</keyword>
<dbReference type="GO" id="GO:0006310">
    <property type="term" value="P:DNA recombination"/>
    <property type="evidence" value="ECO:0007669"/>
    <property type="project" value="UniProtKB-KW"/>
</dbReference>
<dbReference type="InterPro" id="IPR004107">
    <property type="entry name" value="Integrase_SAM-like_N"/>
</dbReference>